<dbReference type="GO" id="GO:0010181">
    <property type="term" value="F:FMN binding"/>
    <property type="evidence" value="ECO:0007669"/>
    <property type="project" value="UniProtKB-UniRule"/>
</dbReference>
<dbReference type="PANTHER" id="PTHR36964">
    <property type="entry name" value="PROTEIN-METHIONINE-SULFOXIDE REDUCTASE HEME-BINDING SUBUNIT MSRQ"/>
    <property type="match status" value="1"/>
</dbReference>
<comment type="cofactor">
    <cofactor evidence="7">
        <name>heme b</name>
        <dbReference type="ChEBI" id="CHEBI:60344"/>
    </cofactor>
    <text evidence="7">Binds 1 heme b (iron(II)-protoporphyrin IX) group per subunit.</text>
</comment>
<evidence type="ECO:0000256" key="1">
    <source>
        <dbReference type="ARBA" id="ARBA00004141"/>
    </source>
</evidence>
<comment type="function">
    <text evidence="7">Part of the MsrPQ system that repairs oxidized periplasmic proteins containing methionine sulfoxide residues (Met-O), using respiratory chain electrons. Thus protects these proteins from oxidative-stress damage caused by reactive species of oxygen and chlorine generated by the host defense mechanisms. MsrPQ is essential for the maintenance of envelope integrity under bleach stress, rescuing a wide series of structurally unrelated periplasmic proteins from methionine oxidation. MsrQ provides electrons for reduction to the reductase catalytic subunit MsrP, using the quinone pool of the respiratory chain.</text>
</comment>
<reference evidence="9 10" key="1">
    <citation type="journal article" date="2015" name="Genome Announc.">
        <title>Closed Genome Sequence of Octadecabacter temperatus SB1, the First Mesophilic Species of the Genus Octadecabacter.</title>
        <authorList>
            <person name="Voget S."/>
            <person name="Billerbeck S."/>
            <person name="Simon M."/>
            <person name="Daniel R."/>
        </authorList>
    </citation>
    <scope>NUCLEOTIDE SEQUENCE [LARGE SCALE GENOMIC DNA]</scope>
    <source>
        <strain evidence="9 10">SB1</strain>
    </source>
</reference>
<keyword evidence="3 7" id="KW-0812">Transmembrane</keyword>
<evidence type="ECO:0000256" key="4">
    <source>
        <dbReference type="ARBA" id="ARBA00022989"/>
    </source>
</evidence>
<dbReference type="NCBIfam" id="NF003833">
    <property type="entry name" value="PRK05419.1-5"/>
    <property type="match status" value="1"/>
</dbReference>
<dbReference type="GO" id="GO:0020037">
    <property type="term" value="F:heme binding"/>
    <property type="evidence" value="ECO:0007669"/>
    <property type="project" value="UniProtKB-UniRule"/>
</dbReference>
<keyword evidence="5 7" id="KW-0408">Iron</keyword>
<proteinExistence type="inferred from homology"/>
<evidence type="ECO:0000256" key="7">
    <source>
        <dbReference type="HAMAP-Rule" id="MF_01207"/>
    </source>
</evidence>
<feature type="transmembrane region" description="Helical" evidence="7">
    <location>
        <begin position="157"/>
        <end position="176"/>
    </location>
</feature>
<evidence type="ECO:0000256" key="2">
    <source>
        <dbReference type="ARBA" id="ARBA00022448"/>
    </source>
</evidence>
<dbReference type="InterPro" id="IPR022837">
    <property type="entry name" value="MsrQ-like"/>
</dbReference>
<evidence type="ECO:0000259" key="8">
    <source>
        <dbReference type="Pfam" id="PF01794"/>
    </source>
</evidence>
<keyword evidence="7" id="KW-0249">Electron transport</keyword>
<dbReference type="GO" id="GO:0016679">
    <property type="term" value="F:oxidoreductase activity, acting on diphenols and related substances as donors"/>
    <property type="evidence" value="ECO:0007669"/>
    <property type="project" value="TreeGrafter"/>
</dbReference>
<gene>
    <name evidence="9" type="primary">yedZ</name>
    <name evidence="7" type="synonym">msrQ</name>
    <name evidence="9" type="ORF">OSB_29790</name>
</gene>
<evidence type="ECO:0000313" key="10">
    <source>
        <dbReference type="Proteomes" id="UP000067444"/>
    </source>
</evidence>
<dbReference type="PATRIC" id="fig|1458307.3.peg.3005"/>
<dbReference type="Proteomes" id="UP000067444">
    <property type="component" value="Chromosome"/>
</dbReference>
<dbReference type="InterPro" id="IPR013130">
    <property type="entry name" value="Fe3_Rdtase_TM_dom"/>
</dbReference>
<feature type="transmembrane region" description="Helical" evidence="7">
    <location>
        <begin position="18"/>
        <end position="35"/>
    </location>
</feature>
<dbReference type="AlphaFoldDB" id="A0A0K0Y9C5"/>
<feature type="transmembrane region" description="Helical" evidence="7">
    <location>
        <begin position="55"/>
        <end position="73"/>
    </location>
</feature>
<dbReference type="GO" id="GO:0030091">
    <property type="term" value="P:protein repair"/>
    <property type="evidence" value="ECO:0007669"/>
    <property type="project" value="UniProtKB-UniRule"/>
</dbReference>
<feature type="transmembrane region" description="Helical" evidence="7">
    <location>
        <begin position="80"/>
        <end position="100"/>
    </location>
</feature>
<comment type="cofactor">
    <cofactor evidence="7">
        <name>FMN</name>
        <dbReference type="ChEBI" id="CHEBI:58210"/>
    </cofactor>
    <text evidence="7">Binds 1 FMN per subunit.</text>
</comment>
<dbReference type="GO" id="GO:0046872">
    <property type="term" value="F:metal ion binding"/>
    <property type="evidence" value="ECO:0007669"/>
    <property type="project" value="UniProtKB-KW"/>
</dbReference>
<keyword evidence="2 7" id="KW-0813">Transport</keyword>
<dbReference type="OrthoDB" id="9788328at2"/>
<evidence type="ECO:0000313" key="9">
    <source>
        <dbReference type="EMBL" id="AKS47496.1"/>
    </source>
</evidence>
<feature type="domain" description="Ferric oxidoreductase" evidence="8">
    <location>
        <begin position="59"/>
        <end position="165"/>
    </location>
</feature>
<protein>
    <recommendedName>
        <fullName evidence="7">Protein-methionine-sulfoxide reductase heme-binding subunit MsrQ</fullName>
    </recommendedName>
    <alternativeName>
        <fullName evidence="7">Flavocytochrome MsrQ</fullName>
    </alternativeName>
</protein>
<keyword evidence="7" id="KW-0349">Heme</keyword>
<evidence type="ECO:0000256" key="6">
    <source>
        <dbReference type="ARBA" id="ARBA00023136"/>
    </source>
</evidence>
<dbReference type="GO" id="GO:0005886">
    <property type="term" value="C:plasma membrane"/>
    <property type="evidence" value="ECO:0007669"/>
    <property type="project" value="UniProtKB-SubCell"/>
</dbReference>
<accession>A0A0K0Y9C5</accession>
<keyword evidence="10" id="KW-1185">Reference proteome</keyword>
<dbReference type="Pfam" id="PF01794">
    <property type="entry name" value="Ferric_reduct"/>
    <property type="match status" value="1"/>
</dbReference>
<dbReference type="HAMAP" id="MF_01207">
    <property type="entry name" value="MsrQ"/>
    <property type="match status" value="1"/>
</dbReference>
<feature type="transmembrane region" description="Helical" evidence="7">
    <location>
        <begin position="182"/>
        <end position="199"/>
    </location>
</feature>
<keyword evidence="4 7" id="KW-1133">Transmembrane helix</keyword>
<dbReference type="PANTHER" id="PTHR36964:SF1">
    <property type="entry name" value="PROTEIN-METHIONINE-SULFOXIDE REDUCTASE HEME-BINDING SUBUNIT MSRQ"/>
    <property type="match status" value="1"/>
</dbReference>
<name>A0A0K0Y9C5_9RHOB</name>
<keyword evidence="7" id="KW-0288">FMN</keyword>
<comment type="subcellular location">
    <subcellularLocation>
        <location evidence="7">Cell membrane</location>
        <topology evidence="7">Multi-pass membrane protein</topology>
    </subcellularLocation>
    <subcellularLocation>
        <location evidence="1">Membrane</location>
        <topology evidence="1">Multi-pass membrane protein</topology>
    </subcellularLocation>
</comment>
<dbReference type="EMBL" id="CP012160">
    <property type="protein sequence ID" value="AKS47496.1"/>
    <property type="molecule type" value="Genomic_DNA"/>
</dbReference>
<keyword evidence="6 7" id="KW-0472">Membrane</keyword>
<evidence type="ECO:0000256" key="3">
    <source>
        <dbReference type="ARBA" id="ARBA00022692"/>
    </source>
</evidence>
<comment type="similarity">
    <text evidence="7">Belongs to the MsrQ family.</text>
</comment>
<feature type="transmembrane region" description="Helical" evidence="7">
    <location>
        <begin position="120"/>
        <end position="136"/>
    </location>
</feature>
<sequence>MSAVIDTLNAALRKVPAWSLYILLTLPIPYLFYSAATGGMGVEPINALEREMGELGLKLIILGLAITPLRKYLKLNLLKFRRAIGVMAFVYVAVHLGIWVVLDMSLRFEQMWSDIWKRPYITIGMVAFLGMIPLAVTSNNLSLRKMGAAAWRKLHKLVYPIAVLGGVHYIMVQKVWEVEPMVFLAVILALLATRIKWATKARTAPGV</sequence>
<keyword evidence="7" id="KW-1003">Cell membrane</keyword>
<dbReference type="RefSeq" id="WP_049835687.1">
    <property type="nucleotide sequence ID" value="NZ_CP012160.1"/>
</dbReference>
<comment type="subunit">
    <text evidence="7">Heterodimer of a catalytic subunit (MsrP) and a heme-binding subunit (MsrQ).</text>
</comment>
<organism evidence="9 10">
    <name type="scientific">Octadecabacter temperatus</name>
    <dbReference type="NCBI Taxonomy" id="1458307"/>
    <lineage>
        <taxon>Bacteria</taxon>
        <taxon>Pseudomonadati</taxon>
        <taxon>Pseudomonadota</taxon>
        <taxon>Alphaproteobacteria</taxon>
        <taxon>Rhodobacterales</taxon>
        <taxon>Roseobacteraceae</taxon>
        <taxon>Octadecabacter</taxon>
    </lineage>
</organism>
<keyword evidence="7" id="KW-0479">Metal-binding</keyword>
<keyword evidence="7" id="KW-0285">Flavoprotein</keyword>
<dbReference type="KEGG" id="otm:OSB_29790"/>
<dbReference type="STRING" id="1458307.OSB_29790"/>
<dbReference type="GO" id="GO:0009055">
    <property type="term" value="F:electron transfer activity"/>
    <property type="evidence" value="ECO:0007669"/>
    <property type="project" value="UniProtKB-UniRule"/>
</dbReference>
<evidence type="ECO:0000256" key="5">
    <source>
        <dbReference type="ARBA" id="ARBA00023004"/>
    </source>
</evidence>